<evidence type="ECO:0000313" key="1">
    <source>
        <dbReference type="EMBL" id="JAD49411.1"/>
    </source>
</evidence>
<accession>A0A0A9AE48</accession>
<name>A0A0A9AE48_ARUDO</name>
<dbReference type="EMBL" id="GBRH01248484">
    <property type="protein sequence ID" value="JAD49411.1"/>
    <property type="molecule type" value="Transcribed_RNA"/>
</dbReference>
<reference evidence="1" key="1">
    <citation type="submission" date="2014-09" db="EMBL/GenBank/DDBJ databases">
        <authorList>
            <person name="Magalhaes I.L.F."/>
            <person name="Oliveira U."/>
            <person name="Santos F.R."/>
            <person name="Vidigal T.H.D.A."/>
            <person name="Brescovit A.D."/>
            <person name="Santos A.J."/>
        </authorList>
    </citation>
    <scope>NUCLEOTIDE SEQUENCE</scope>
    <source>
        <tissue evidence="1">Shoot tissue taken approximately 20 cm above the soil surface</tissue>
    </source>
</reference>
<reference evidence="1" key="2">
    <citation type="journal article" date="2015" name="Data Brief">
        <title>Shoot transcriptome of the giant reed, Arundo donax.</title>
        <authorList>
            <person name="Barrero R.A."/>
            <person name="Guerrero F.D."/>
            <person name="Moolhuijzen P."/>
            <person name="Goolsby J.A."/>
            <person name="Tidwell J."/>
            <person name="Bellgard S.E."/>
            <person name="Bellgard M.I."/>
        </authorList>
    </citation>
    <scope>NUCLEOTIDE SEQUENCE</scope>
    <source>
        <tissue evidence="1">Shoot tissue taken approximately 20 cm above the soil surface</tissue>
    </source>
</reference>
<dbReference type="PROSITE" id="PS51257">
    <property type="entry name" value="PROKAR_LIPOPROTEIN"/>
    <property type="match status" value="1"/>
</dbReference>
<proteinExistence type="predicted"/>
<sequence length="69" mass="7636">MSAKQPAAAFSFSSCARPDIIVFQETVSFCRILPKTAMAVSFSPALKYKSTRAFITEVLDSNMLQMTRP</sequence>
<dbReference type="AlphaFoldDB" id="A0A0A9AE48"/>
<organism evidence="1">
    <name type="scientific">Arundo donax</name>
    <name type="common">Giant reed</name>
    <name type="synonym">Donax arundinaceus</name>
    <dbReference type="NCBI Taxonomy" id="35708"/>
    <lineage>
        <taxon>Eukaryota</taxon>
        <taxon>Viridiplantae</taxon>
        <taxon>Streptophyta</taxon>
        <taxon>Embryophyta</taxon>
        <taxon>Tracheophyta</taxon>
        <taxon>Spermatophyta</taxon>
        <taxon>Magnoliopsida</taxon>
        <taxon>Liliopsida</taxon>
        <taxon>Poales</taxon>
        <taxon>Poaceae</taxon>
        <taxon>PACMAD clade</taxon>
        <taxon>Arundinoideae</taxon>
        <taxon>Arundineae</taxon>
        <taxon>Arundo</taxon>
    </lineage>
</organism>
<protein>
    <submittedName>
        <fullName evidence="1">Uncharacterized protein</fullName>
    </submittedName>
</protein>